<organism evidence="3 4">
    <name type="scientific">Fusarium poae</name>
    <dbReference type="NCBI Taxonomy" id="36050"/>
    <lineage>
        <taxon>Eukaryota</taxon>
        <taxon>Fungi</taxon>
        <taxon>Dikarya</taxon>
        <taxon>Ascomycota</taxon>
        <taxon>Pezizomycotina</taxon>
        <taxon>Sordariomycetes</taxon>
        <taxon>Hypocreomycetidae</taxon>
        <taxon>Hypocreales</taxon>
        <taxon>Nectriaceae</taxon>
        <taxon>Fusarium</taxon>
    </lineage>
</organism>
<dbReference type="Proteomes" id="UP000091967">
    <property type="component" value="Unassembled WGS sequence"/>
</dbReference>
<feature type="domain" description="HTH CENPB-type" evidence="2">
    <location>
        <begin position="710"/>
        <end position="781"/>
    </location>
</feature>
<dbReference type="PANTHER" id="PTHR24148:SF64">
    <property type="entry name" value="HETEROKARYON INCOMPATIBILITY DOMAIN-CONTAINING PROTEIN"/>
    <property type="match status" value="1"/>
</dbReference>
<dbReference type="OMA" id="KERCGRF"/>
<keyword evidence="1" id="KW-0238">DNA-binding</keyword>
<dbReference type="GO" id="GO:0003677">
    <property type="term" value="F:DNA binding"/>
    <property type="evidence" value="ECO:0007669"/>
    <property type="project" value="UniProtKB-KW"/>
</dbReference>
<dbReference type="PANTHER" id="PTHR24148">
    <property type="entry name" value="ANKYRIN REPEAT DOMAIN-CONTAINING PROTEIN 39 HOMOLOG-RELATED"/>
    <property type="match status" value="1"/>
</dbReference>
<gene>
    <name evidence="3" type="ORF">FPOA_13579</name>
</gene>
<name>A0A1B8A577_FUSPO</name>
<comment type="caution">
    <text evidence="3">The sequence shown here is derived from an EMBL/GenBank/DDBJ whole genome shotgun (WGS) entry which is preliminary data.</text>
</comment>
<dbReference type="AlphaFoldDB" id="A0A1B8A577"/>
<evidence type="ECO:0000256" key="1">
    <source>
        <dbReference type="ARBA" id="ARBA00023125"/>
    </source>
</evidence>
<dbReference type="InterPro" id="IPR006600">
    <property type="entry name" value="HTH_CenpB_DNA-bd_dom"/>
</dbReference>
<protein>
    <recommendedName>
        <fullName evidence="2">HTH CENPB-type domain-containing protein</fullName>
    </recommendedName>
</protein>
<proteinExistence type="predicted"/>
<dbReference type="EMBL" id="LYXU01000145">
    <property type="protein sequence ID" value="OBS15637.1"/>
    <property type="molecule type" value="Genomic_DNA"/>
</dbReference>
<dbReference type="InterPro" id="IPR052895">
    <property type="entry name" value="HetReg/Transcr_Mod"/>
</dbReference>
<dbReference type="STRING" id="36050.A0A1B8A577"/>
<evidence type="ECO:0000259" key="2">
    <source>
        <dbReference type="PROSITE" id="PS51253"/>
    </source>
</evidence>
<reference evidence="3 4" key="1">
    <citation type="submission" date="2016-06" db="EMBL/GenBank/DDBJ databases">
        <title>Living apart together: crosstalk between the core and supernumerary genomes in a fungal plant pathogen.</title>
        <authorList>
            <person name="Vanheule A."/>
            <person name="Audenaert K."/>
            <person name="Warris S."/>
            <person name="Van De Geest H."/>
            <person name="Schijlen E."/>
            <person name="Hofte M."/>
            <person name="De Saeger S."/>
            <person name="Haesaert G."/>
            <person name="Waalwijk C."/>
            <person name="Van Der Lee T."/>
        </authorList>
    </citation>
    <scope>NUCLEOTIDE SEQUENCE [LARGE SCALE GENOMIC DNA]</scope>
    <source>
        <strain evidence="3 4">2516</strain>
    </source>
</reference>
<dbReference type="PROSITE" id="PS51253">
    <property type="entry name" value="HTH_CENPB"/>
    <property type="match status" value="1"/>
</dbReference>
<dbReference type="Pfam" id="PF06985">
    <property type="entry name" value="HET"/>
    <property type="match status" value="1"/>
</dbReference>
<keyword evidence="4" id="KW-1185">Reference proteome</keyword>
<accession>A0A1B8A577</accession>
<evidence type="ECO:0000313" key="4">
    <source>
        <dbReference type="Proteomes" id="UP000091967"/>
    </source>
</evidence>
<dbReference type="InterPro" id="IPR010730">
    <property type="entry name" value="HET"/>
</dbReference>
<evidence type="ECO:0000313" key="3">
    <source>
        <dbReference type="EMBL" id="OBS15637.1"/>
    </source>
</evidence>
<sequence>MMGDEMGNSLLDIRAKYAQSKITTQLISISKSKVSQQKSVEFLKKLKCLYFETSSQLDTNEEPGNPAQPILKFETIDAFTQRHYVALSYTWKPSYEEISVPSGGYLVEDICSGNPSPSSVRNTVFSRMQRYMNYENAKYLWIDKHCIQQEDGKAKEIGMQAMDRVYSLSCCPVTLLSRTIKTSEQLELLIEILSQDFVVHEYGQYWISRSTTLERAHRALDLLNYITSDPWFSRGWTFQESYRAGSKMTLLITHVASIRAQKPSHYLGALDGELCINSWNFYEQATKLCLAYQSHQPRPYYWERIISRAGMYKVLVQSDDSDDDSAQGDDSAPVSMSPTIINDIANRKLDREWDRLAIIANCCQYINRLDSTKLQGKHSLDLSLLALCLINGEIFSNHPKNNWDNIWTRRLPIADFLHTHFFHGLRSSGKTGRLTFNKGCRFSNVILREEGVQTEGYLWRLDGEISTTSFHRLGSRGRRYQRRLRRLEWLARRLAARYRILSQRIYNILNLSEPLTPPQRWQLRMACKIEEAIRQGKMLCTATAAFLGRGPLPVAIFVIEPEDDDDSSSDAAESLIFDQDSHVFTSIHRNQQGQQSFEYNDLNKHVSLEVDCCFGKSARQIPQLYTRHPAPARVAFLCLFANLKAAQAVVLSRARHQKGLSRDASKVSKQPLSLRNAKARHYGSSRVTIQWIVKKLEVSNSADLNDIAFKTAGRLRILTDEEEEAILAFVMWMERLGLPACKGEVEDAANTLRLCRNPDAQLVSRMWYRRFRNDHPELDKSILKSLDKSYEAWEVAGINDIKEWFKRLAKLITKLQIGASEIWNANQAGVRVGILRERVECFIVRTKKKSFA</sequence>